<dbReference type="GO" id="GO:0005759">
    <property type="term" value="C:mitochondrial matrix"/>
    <property type="evidence" value="ECO:0007669"/>
    <property type="project" value="UniProtKB-SubCell"/>
</dbReference>
<dbReference type="STRING" id="90262.A0A1X2I0B5"/>
<dbReference type="PANTHER" id="PTHR43178:SF5">
    <property type="entry name" value="LIPOAMIDE ACYLTRANSFERASE COMPONENT OF BRANCHED-CHAIN ALPHA-KETO ACID DEHYDROGENASE COMPLEX, MITOCHONDRIAL"/>
    <property type="match status" value="1"/>
</dbReference>
<evidence type="ECO:0000256" key="8">
    <source>
        <dbReference type="ARBA" id="ARBA00023315"/>
    </source>
</evidence>
<proteinExistence type="inferred from homology"/>
<dbReference type="AlphaFoldDB" id="A0A1X2I0B5"/>
<evidence type="ECO:0000256" key="10">
    <source>
        <dbReference type="RuleBase" id="RU003423"/>
    </source>
</evidence>
<comment type="cofactor">
    <cofactor evidence="1 10">
        <name>(R)-lipoate</name>
        <dbReference type="ChEBI" id="CHEBI:83088"/>
    </cofactor>
</comment>
<dbReference type="SUPFAM" id="SSF47005">
    <property type="entry name" value="Peripheral subunit-binding domain of 2-oxo acid dehydrogenase complex"/>
    <property type="match status" value="1"/>
</dbReference>
<dbReference type="InterPro" id="IPR036625">
    <property type="entry name" value="E3-bd_dom_sf"/>
</dbReference>
<dbReference type="PANTHER" id="PTHR43178">
    <property type="entry name" value="DIHYDROLIPOAMIDE ACETYLTRANSFERASE COMPONENT OF PYRUVATE DEHYDROGENASE COMPLEX"/>
    <property type="match status" value="1"/>
</dbReference>
<dbReference type="Proteomes" id="UP000193560">
    <property type="component" value="Unassembled WGS sequence"/>
</dbReference>
<dbReference type="GO" id="GO:0031405">
    <property type="term" value="F:lipoic acid binding"/>
    <property type="evidence" value="ECO:0007669"/>
    <property type="project" value="TreeGrafter"/>
</dbReference>
<reference evidence="14 15" key="1">
    <citation type="submission" date="2016-07" db="EMBL/GenBank/DDBJ databases">
        <title>Pervasive Adenine N6-methylation of Active Genes in Fungi.</title>
        <authorList>
            <consortium name="DOE Joint Genome Institute"/>
            <person name="Mondo S.J."/>
            <person name="Dannebaum R.O."/>
            <person name="Kuo R.C."/>
            <person name="Labutti K."/>
            <person name="Haridas S."/>
            <person name="Kuo A."/>
            <person name="Salamov A."/>
            <person name="Ahrendt S.R."/>
            <person name="Lipzen A."/>
            <person name="Sullivan W."/>
            <person name="Andreopoulos W.B."/>
            <person name="Clum A."/>
            <person name="Lindquist E."/>
            <person name="Daum C."/>
            <person name="Ramamoorthy G.K."/>
            <person name="Gryganskyi A."/>
            <person name="Culley D."/>
            <person name="Magnuson J.K."/>
            <person name="James T.Y."/>
            <person name="O'Malley M.A."/>
            <person name="Stajich J.E."/>
            <person name="Spatafora J.W."/>
            <person name="Visel A."/>
            <person name="Grigoriev I.V."/>
        </authorList>
    </citation>
    <scope>NUCLEOTIDE SEQUENCE [LARGE SCALE GENOMIC DNA]</scope>
    <source>
        <strain evidence="14 15">NRRL 1336</strain>
    </source>
</reference>
<dbReference type="FunFam" id="4.10.320.10:FF:000002">
    <property type="entry name" value="Dihydrolipoamide acetyltransferase component of pyruvate dehydrogenase complex"/>
    <property type="match status" value="1"/>
</dbReference>
<dbReference type="EC" id="2.3.1.-" evidence="10"/>
<keyword evidence="7" id="KW-0496">Mitochondrion</keyword>
<evidence type="ECO:0000256" key="4">
    <source>
        <dbReference type="ARBA" id="ARBA00022679"/>
    </source>
</evidence>
<feature type="compositionally biased region" description="Polar residues" evidence="11">
    <location>
        <begin position="188"/>
        <end position="202"/>
    </location>
</feature>
<dbReference type="EMBL" id="MCGE01000038">
    <property type="protein sequence ID" value="ORZ06651.1"/>
    <property type="molecule type" value="Genomic_DNA"/>
</dbReference>
<keyword evidence="5 10" id="KW-0450">Lipoyl</keyword>
<dbReference type="FunFam" id="2.40.50.100:FF:000013">
    <property type="entry name" value="Dihydrolipoamide acetyltransferase component of pyruvate dehydrogenase complex"/>
    <property type="match status" value="1"/>
</dbReference>
<feature type="compositionally biased region" description="Low complexity" evidence="11">
    <location>
        <begin position="121"/>
        <end position="130"/>
    </location>
</feature>
<feature type="domain" description="Lipoyl-binding" evidence="12">
    <location>
        <begin position="13"/>
        <end position="92"/>
    </location>
</feature>
<dbReference type="InterPro" id="IPR004167">
    <property type="entry name" value="PSBD"/>
</dbReference>
<dbReference type="PROSITE" id="PS51826">
    <property type="entry name" value="PSBD"/>
    <property type="match status" value="1"/>
</dbReference>
<dbReference type="CDD" id="cd06849">
    <property type="entry name" value="lipoyl_domain"/>
    <property type="match status" value="1"/>
</dbReference>
<feature type="compositionally biased region" description="Low complexity" evidence="11">
    <location>
        <begin position="100"/>
        <end position="111"/>
    </location>
</feature>
<dbReference type="SUPFAM" id="SSF51230">
    <property type="entry name" value="Single hybrid motif"/>
    <property type="match status" value="1"/>
</dbReference>
<dbReference type="GO" id="GO:0016407">
    <property type="term" value="F:acetyltransferase activity"/>
    <property type="evidence" value="ECO:0007669"/>
    <property type="project" value="TreeGrafter"/>
</dbReference>
<feature type="region of interest" description="Disordered" evidence="11">
    <location>
        <begin position="188"/>
        <end position="216"/>
    </location>
</feature>
<sequence length="455" mass="48927">MHLSRRSLHASSHQQMVKPFLLADIGEGITECEVIQWFVEPGQTVAEFDKICEVQSDKASVEITSRFAGKVSKLYHSVHDIAKVGEPLVDIETTDGMDDGTTASGTAASTPAPTPTPTPTNTPSSSNATTDKTFDKDAGNVTPSELTLATPAVRRLAKEQNVDISQVAGSGANGRVMKEDIMDYASGKQNDISTSSQGSGASIMNDLAGPSDRSEPMTTMQKAMFKSMTKSLAIPQLGYKDEIELNATTEYRGALNQHLQKHPGVHSFNKISYLPIFIKCMSIALRQYPVLNATIGQQPTDANVNDIKITYRSAHNIGIAMDTPQGLIVPNIKNVESKTIFEVASELTRLTDLGKKNAIPLSDLQGGTITLSNIGAISGTYASPVVIASEMAIVALGRMQTLPRFDDNGTVIAKQVMPVSWSADHRIIDGATIARFGNLWKTLIENPALLASELR</sequence>
<evidence type="ECO:0000259" key="13">
    <source>
        <dbReference type="PROSITE" id="PS51826"/>
    </source>
</evidence>
<accession>A0A1X2I0B5</accession>
<comment type="subcellular location">
    <subcellularLocation>
        <location evidence="2">Mitochondrion matrix</location>
    </subcellularLocation>
</comment>
<dbReference type="OrthoDB" id="15567at2759"/>
<evidence type="ECO:0000256" key="6">
    <source>
        <dbReference type="ARBA" id="ARBA00022946"/>
    </source>
</evidence>
<dbReference type="InterPro" id="IPR011053">
    <property type="entry name" value="Single_hybrid_motif"/>
</dbReference>
<name>A0A1X2I0B5_9FUNG</name>
<evidence type="ECO:0000256" key="11">
    <source>
        <dbReference type="SAM" id="MobiDB-lite"/>
    </source>
</evidence>
<organism evidence="14 15">
    <name type="scientific">Absidia repens</name>
    <dbReference type="NCBI Taxonomy" id="90262"/>
    <lineage>
        <taxon>Eukaryota</taxon>
        <taxon>Fungi</taxon>
        <taxon>Fungi incertae sedis</taxon>
        <taxon>Mucoromycota</taxon>
        <taxon>Mucoromycotina</taxon>
        <taxon>Mucoromycetes</taxon>
        <taxon>Mucorales</taxon>
        <taxon>Cunninghamellaceae</taxon>
        <taxon>Absidia</taxon>
    </lineage>
</organism>
<evidence type="ECO:0000256" key="1">
    <source>
        <dbReference type="ARBA" id="ARBA00001938"/>
    </source>
</evidence>
<evidence type="ECO:0000256" key="2">
    <source>
        <dbReference type="ARBA" id="ARBA00004305"/>
    </source>
</evidence>
<comment type="similarity">
    <text evidence="3 10">Belongs to the 2-oxoacid dehydrogenase family.</text>
</comment>
<dbReference type="SUPFAM" id="SSF52777">
    <property type="entry name" value="CoA-dependent acyltransferases"/>
    <property type="match status" value="1"/>
</dbReference>
<feature type="domain" description="Peripheral subunit-binding (PSBD)" evidence="13">
    <location>
        <begin position="148"/>
        <end position="185"/>
    </location>
</feature>
<dbReference type="GO" id="GO:0005829">
    <property type="term" value="C:cytosol"/>
    <property type="evidence" value="ECO:0007669"/>
    <property type="project" value="UniProtKB-ARBA"/>
</dbReference>
<comment type="caution">
    <text evidence="14">The sequence shown here is derived from an EMBL/GenBank/DDBJ whole genome shotgun (WGS) entry which is preliminary data.</text>
</comment>
<evidence type="ECO:0000313" key="15">
    <source>
        <dbReference type="Proteomes" id="UP000193560"/>
    </source>
</evidence>
<dbReference type="InterPro" id="IPR050743">
    <property type="entry name" value="2-oxoacid_DH_E2_comp"/>
</dbReference>
<evidence type="ECO:0000259" key="12">
    <source>
        <dbReference type="PROSITE" id="PS50968"/>
    </source>
</evidence>
<keyword evidence="15" id="KW-1185">Reference proteome</keyword>
<dbReference type="Gene3D" id="3.30.559.10">
    <property type="entry name" value="Chloramphenicol acetyltransferase-like domain"/>
    <property type="match status" value="1"/>
</dbReference>
<gene>
    <name evidence="14" type="ORF">BCR42DRAFT_336905</name>
</gene>
<dbReference type="Gene3D" id="2.40.50.100">
    <property type="match status" value="1"/>
</dbReference>
<dbReference type="InterPro" id="IPR000089">
    <property type="entry name" value="Biotin_lipoyl"/>
</dbReference>
<evidence type="ECO:0000256" key="3">
    <source>
        <dbReference type="ARBA" id="ARBA00007317"/>
    </source>
</evidence>
<dbReference type="Pfam" id="PF02817">
    <property type="entry name" value="E3_binding"/>
    <property type="match status" value="1"/>
</dbReference>
<dbReference type="InterPro" id="IPR003016">
    <property type="entry name" value="2-oxoA_DH_lipoyl-BS"/>
</dbReference>
<dbReference type="Gene3D" id="4.10.320.10">
    <property type="entry name" value="E3-binding domain"/>
    <property type="match status" value="1"/>
</dbReference>
<dbReference type="Pfam" id="PF00198">
    <property type="entry name" value="2-oxoacid_dh"/>
    <property type="match status" value="1"/>
</dbReference>
<keyword evidence="6" id="KW-0809">Transit peptide</keyword>
<dbReference type="Pfam" id="PF00364">
    <property type="entry name" value="Biotin_lipoyl"/>
    <property type="match status" value="1"/>
</dbReference>
<keyword evidence="8 10" id="KW-0012">Acyltransferase</keyword>
<dbReference type="GO" id="GO:0043754">
    <property type="term" value="F:dihydrolipoamide branched chain acyltransferase activity"/>
    <property type="evidence" value="ECO:0007669"/>
    <property type="project" value="UniProtKB-EC"/>
</dbReference>
<feature type="region of interest" description="Disordered" evidence="11">
    <location>
        <begin position="92"/>
        <end position="147"/>
    </location>
</feature>
<evidence type="ECO:0000256" key="9">
    <source>
        <dbReference type="ARBA" id="ARBA00051775"/>
    </source>
</evidence>
<keyword evidence="4 10" id="KW-0808">Transferase</keyword>
<dbReference type="PROSITE" id="PS50968">
    <property type="entry name" value="BIOTINYL_LIPOYL"/>
    <property type="match status" value="1"/>
</dbReference>
<dbReference type="GO" id="GO:0045333">
    <property type="term" value="P:cellular respiration"/>
    <property type="evidence" value="ECO:0007669"/>
    <property type="project" value="UniProtKB-ARBA"/>
</dbReference>
<dbReference type="FunFam" id="3.30.559.10:FF:000007">
    <property type="entry name" value="Dihydrolipoamide acetyltransferase component of pyruvate dehydrogenase complex"/>
    <property type="match status" value="1"/>
</dbReference>
<dbReference type="PROSITE" id="PS00189">
    <property type="entry name" value="LIPOYL"/>
    <property type="match status" value="1"/>
</dbReference>
<dbReference type="InterPro" id="IPR001078">
    <property type="entry name" value="2-oxoacid_DH_actylTfrase"/>
</dbReference>
<evidence type="ECO:0000256" key="7">
    <source>
        <dbReference type="ARBA" id="ARBA00023128"/>
    </source>
</evidence>
<evidence type="ECO:0000313" key="14">
    <source>
        <dbReference type="EMBL" id="ORZ06651.1"/>
    </source>
</evidence>
<comment type="catalytic activity">
    <reaction evidence="9">
        <text>N(6)-[(R)-dihydrolipoyl]-L-lysyl-[protein] + 2-methylpropanoyl-CoA = N(6)-[(R)-S(8)-2-methylpropanoyldihydrolipoyl]-L-lysyl-[protein] + CoA</text>
        <dbReference type="Rhea" id="RHEA:18865"/>
        <dbReference type="Rhea" id="RHEA-COMP:10475"/>
        <dbReference type="Rhea" id="RHEA-COMP:10497"/>
        <dbReference type="ChEBI" id="CHEBI:57287"/>
        <dbReference type="ChEBI" id="CHEBI:57338"/>
        <dbReference type="ChEBI" id="CHEBI:83100"/>
        <dbReference type="ChEBI" id="CHEBI:83142"/>
        <dbReference type="EC" id="2.3.1.168"/>
    </reaction>
    <physiologicalReaction direction="left-to-right" evidence="9">
        <dbReference type="Rhea" id="RHEA:18866"/>
    </physiologicalReaction>
</comment>
<evidence type="ECO:0000256" key="5">
    <source>
        <dbReference type="ARBA" id="ARBA00022823"/>
    </source>
</evidence>
<protein>
    <recommendedName>
        <fullName evidence="10">Dihydrolipoamide acetyltransferase component of pyruvate dehydrogenase complex</fullName>
        <ecNumber evidence="10">2.3.1.-</ecNumber>
    </recommendedName>
</protein>
<dbReference type="InterPro" id="IPR023213">
    <property type="entry name" value="CAT-like_dom_sf"/>
</dbReference>